<name>A0A9D4KYK1_DREPO</name>
<feature type="non-terminal residue" evidence="9">
    <location>
        <position position="1"/>
    </location>
</feature>
<protein>
    <recommendedName>
        <fullName evidence="8">TMC domain-containing protein</fullName>
    </recommendedName>
</protein>
<dbReference type="InterPro" id="IPR012496">
    <property type="entry name" value="TMC_dom"/>
</dbReference>
<feature type="transmembrane region" description="Helical" evidence="7">
    <location>
        <begin position="305"/>
        <end position="333"/>
    </location>
</feature>
<evidence type="ECO:0000256" key="6">
    <source>
        <dbReference type="SAM" id="MobiDB-lite"/>
    </source>
</evidence>
<feature type="transmembrane region" description="Helical" evidence="7">
    <location>
        <begin position="456"/>
        <end position="479"/>
    </location>
</feature>
<accession>A0A9D4KYK1</accession>
<reference evidence="9" key="2">
    <citation type="submission" date="2020-11" db="EMBL/GenBank/DDBJ databases">
        <authorList>
            <person name="McCartney M.A."/>
            <person name="Auch B."/>
            <person name="Kono T."/>
            <person name="Mallez S."/>
            <person name="Becker A."/>
            <person name="Gohl D.M."/>
            <person name="Silverstein K.A.T."/>
            <person name="Koren S."/>
            <person name="Bechman K.B."/>
            <person name="Herman A."/>
            <person name="Abrahante J.E."/>
            <person name="Garbe J."/>
        </authorList>
    </citation>
    <scope>NUCLEOTIDE SEQUENCE</scope>
    <source>
        <strain evidence="9">Duluth1</strain>
        <tissue evidence="9">Whole animal</tissue>
    </source>
</reference>
<comment type="similarity">
    <text evidence="2">Belongs to the TMC family.</text>
</comment>
<evidence type="ECO:0000313" key="9">
    <source>
        <dbReference type="EMBL" id="KAH3848064.1"/>
    </source>
</evidence>
<dbReference type="PANTHER" id="PTHR23302">
    <property type="entry name" value="TRANSMEMBRANE CHANNEL-RELATED"/>
    <property type="match status" value="1"/>
</dbReference>
<organism evidence="9 10">
    <name type="scientific">Dreissena polymorpha</name>
    <name type="common">Zebra mussel</name>
    <name type="synonym">Mytilus polymorpha</name>
    <dbReference type="NCBI Taxonomy" id="45954"/>
    <lineage>
        <taxon>Eukaryota</taxon>
        <taxon>Metazoa</taxon>
        <taxon>Spiralia</taxon>
        <taxon>Lophotrochozoa</taxon>
        <taxon>Mollusca</taxon>
        <taxon>Bivalvia</taxon>
        <taxon>Autobranchia</taxon>
        <taxon>Heteroconchia</taxon>
        <taxon>Euheterodonta</taxon>
        <taxon>Imparidentia</taxon>
        <taxon>Neoheterodontei</taxon>
        <taxon>Myida</taxon>
        <taxon>Dreissenoidea</taxon>
        <taxon>Dreissenidae</taxon>
        <taxon>Dreissena</taxon>
    </lineage>
</organism>
<feature type="region of interest" description="Disordered" evidence="6">
    <location>
        <begin position="622"/>
        <end position="667"/>
    </location>
</feature>
<evidence type="ECO:0000259" key="8">
    <source>
        <dbReference type="Pfam" id="PF07810"/>
    </source>
</evidence>
<dbReference type="PANTHER" id="PTHR23302:SF24">
    <property type="entry name" value="TMC DOMAIN-CONTAINING PROTEIN"/>
    <property type="match status" value="1"/>
</dbReference>
<reference evidence="9" key="1">
    <citation type="journal article" date="2019" name="bioRxiv">
        <title>The Genome of the Zebra Mussel, Dreissena polymorpha: A Resource for Invasive Species Research.</title>
        <authorList>
            <person name="McCartney M.A."/>
            <person name="Auch B."/>
            <person name="Kono T."/>
            <person name="Mallez S."/>
            <person name="Zhang Y."/>
            <person name="Obille A."/>
            <person name="Becker A."/>
            <person name="Abrahante J.E."/>
            <person name="Garbe J."/>
            <person name="Badalamenti J.P."/>
            <person name="Herman A."/>
            <person name="Mangelson H."/>
            <person name="Liachko I."/>
            <person name="Sullivan S."/>
            <person name="Sone E.D."/>
            <person name="Koren S."/>
            <person name="Silverstein K.A.T."/>
            <person name="Beckman K.B."/>
            <person name="Gohl D.M."/>
        </authorList>
    </citation>
    <scope>NUCLEOTIDE SEQUENCE</scope>
    <source>
        <strain evidence="9">Duluth1</strain>
        <tissue evidence="9">Whole animal</tissue>
    </source>
</reference>
<evidence type="ECO:0000256" key="1">
    <source>
        <dbReference type="ARBA" id="ARBA00004141"/>
    </source>
</evidence>
<dbReference type="Proteomes" id="UP000828390">
    <property type="component" value="Unassembled WGS sequence"/>
</dbReference>
<evidence type="ECO:0000256" key="4">
    <source>
        <dbReference type="ARBA" id="ARBA00022989"/>
    </source>
</evidence>
<dbReference type="GO" id="GO:0008381">
    <property type="term" value="F:mechanosensitive monoatomic ion channel activity"/>
    <property type="evidence" value="ECO:0007669"/>
    <property type="project" value="TreeGrafter"/>
</dbReference>
<evidence type="ECO:0000256" key="3">
    <source>
        <dbReference type="ARBA" id="ARBA00022692"/>
    </source>
</evidence>
<comment type="caution">
    <text evidence="9">The sequence shown here is derived from an EMBL/GenBank/DDBJ whole genome shotgun (WGS) entry which is preliminary data.</text>
</comment>
<dbReference type="EMBL" id="JAIWYP010000003">
    <property type="protein sequence ID" value="KAH3848064.1"/>
    <property type="molecule type" value="Genomic_DNA"/>
</dbReference>
<feature type="transmembrane region" description="Helical" evidence="7">
    <location>
        <begin position="257"/>
        <end position="285"/>
    </location>
</feature>
<feature type="transmembrane region" description="Helical" evidence="7">
    <location>
        <begin position="562"/>
        <end position="584"/>
    </location>
</feature>
<feature type="transmembrane region" description="Helical" evidence="7">
    <location>
        <begin position="345"/>
        <end position="366"/>
    </location>
</feature>
<dbReference type="GO" id="GO:0005886">
    <property type="term" value="C:plasma membrane"/>
    <property type="evidence" value="ECO:0007669"/>
    <property type="project" value="InterPro"/>
</dbReference>
<gene>
    <name evidence="9" type="ORF">DPMN_090410</name>
</gene>
<keyword evidence="5 7" id="KW-0472">Membrane</keyword>
<proteinExistence type="inferred from homology"/>
<sequence length="719" mass="80633">DKHLAPNRNPTKGWAGFKHRQKMHWNSVGLAWREWKAGLELWRGLLKRVEGRQGTGVISYFLLLKFLLFLNLFIFLATFGCIVVFDQFFKPLGYTSNTIGTRDPLTDEYIVNSSVCAEKYVVNKTSGFQLALDFIQGTGWMTKTALFYGHYGNQEVDFPGHSYNVPLAYLLTTVLVLITSLVVIVHKITSEAEGLESATGSSDGAFFRSVFSRWDFRVCGEKPTKLQHRNFYHQMCGQLEEFRHQQRKSSRTGCGRCCLVFVRILINILIIGLLGAAAAAIYYAQKYSSDVTTSTAVNTYDQVRILAIQFLPSLVIAAINSVYPVIFGLAAILERYSPDVVIKITVLRIVFVRLAALIVVTATIYVNITCSQQDMCRVGTGECPAIQCWETYFGQQIYKFMVTEIAIDILMTFIHELPRKLLTTKCDCGLLKKIGPAEFDVAMCVLNLVYAQTLCWLGFFFVPLLTAMLVLRLLMLFYLKTFSALYTTVPPEKPYQASRSNAFFMVTLLVTFFLIAVPMGYVFVALRPSPMCGPFRVYAAPVDIVGVQISLAHGHVKNFYDVISSSAFIIILLLILLLAIYYLWKMKSANYDVIKQLQRQLLQGEKDKQFLLLKLSNISGSPQKPAPGINKSRPEPATNTPRVVQAAPPSVANNNFNNNNNSAPPSYSEHDGVIHNDVIHTNKERGLLAITSHPEVRADANVVIRNNDAEAAMEIGDDW</sequence>
<dbReference type="AlphaFoldDB" id="A0A9D4KYK1"/>
<keyword evidence="3 7" id="KW-0812">Transmembrane</keyword>
<dbReference type="InterPro" id="IPR038900">
    <property type="entry name" value="TMC"/>
</dbReference>
<feature type="domain" description="TMC" evidence="8">
    <location>
        <begin position="388"/>
        <end position="498"/>
    </location>
</feature>
<keyword evidence="10" id="KW-1185">Reference proteome</keyword>
<evidence type="ECO:0000313" key="10">
    <source>
        <dbReference type="Proteomes" id="UP000828390"/>
    </source>
</evidence>
<comment type="subcellular location">
    <subcellularLocation>
        <location evidence="1">Membrane</location>
        <topology evidence="1">Multi-pass membrane protein</topology>
    </subcellularLocation>
</comment>
<feature type="compositionally biased region" description="Low complexity" evidence="6">
    <location>
        <begin position="646"/>
        <end position="667"/>
    </location>
</feature>
<feature type="transmembrane region" description="Helical" evidence="7">
    <location>
        <begin position="57"/>
        <end position="85"/>
    </location>
</feature>
<dbReference type="Pfam" id="PF07810">
    <property type="entry name" value="TMC"/>
    <property type="match status" value="1"/>
</dbReference>
<feature type="transmembrane region" description="Helical" evidence="7">
    <location>
        <begin position="167"/>
        <end position="185"/>
    </location>
</feature>
<feature type="transmembrane region" description="Helical" evidence="7">
    <location>
        <begin position="500"/>
        <end position="524"/>
    </location>
</feature>
<evidence type="ECO:0000256" key="7">
    <source>
        <dbReference type="SAM" id="Phobius"/>
    </source>
</evidence>
<keyword evidence="4 7" id="KW-1133">Transmembrane helix</keyword>
<evidence type="ECO:0000256" key="5">
    <source>
        <dbReference type="ARBA" id="ARBA00023136"/>
    </source>
</evidence>
<evidence type="ECO:0000256" key="2">
    <source>
        <dbReference type="ARBA" id="ARBA00006510"/>
    </source>
</evidence>